<dbReference type="GO" id="GO:0006633">
    <property type="term" value="P:fatty acid biosynthetic process"/>
    <property type="evidence" value="ECO:0007669"/>
    <property type="project" value="TreeGrafter"/>
</dbReference>
<dbReference type="GO" id="GO:0019171">
    <property type="term" value="F:(3R)-hydroxyacyl-[acyl-carrier-protein] dehydratase activity"/>
    <property type="evidence" value="ECO:0007669"/>
    <property type="project" value="TreeGrafter"/>
</dbReference>
<keyword evidence="4" id="KW-1185">Reference proteome</keyword>
<evidence type="ECO:0000313" key="4">
    <source>
        <dbReference type="Proteomes" id="UP000232638"/>
    </source>
</evidence>
<dbReference type="SUPFAM" id="SSF54637">
    <property type="entry name" value="Thioesterase/thiol ester dehydrase-isomerase"/>
    <property type="match status" value="1"/>
</dbReference>
<dbReference type="InterPro" id="IPR002539">
    <property type="entry name" value="MaoC-like_dom"/>
</dbReference>
<dbReference type="AlphaFoldDB" id="A0A2K8U4X1"/>
<evidence type="ECO:0000313" key="3">
    <source>
        <dbReference type="EMBL" id="AUB80585.1"/>
    </source>
</evidence>
<dbReference type="KEGG" id="tsy:THSYN_06220"/>
<reference evidence="3 4" key="1">
    <citation type="submission" date="2017-03" db="EMBL/GenBank/DDBJ databases">
        <title>Complete genome sequence of Candidatus 'Thiodictyon syntrophicum' sp. nov. strain Cad16T, a photolithoautotroph purple sulfur bacterium isolated from an alpine meromictic lake.</title>
        <authorList>
            <person name="Luedin S.M."/>
            <person name="Pothier J.F."/>
            <person name="Danza F."/>
            <person name="Storelli N."/>
            <person name="Wittwer M."/>
            <person name="Tonolla M."/>
        </authorList>
    </citation>
    <scope>NUCLEOTIDE SEQUENCE [LARGE SCALE GENOMIC DNA]</scope>
    <source>
        <strain evidence="3 4">Cad16T</strain>
    </source>
</reference>
<name>A0A2K8U4X1_9GAMM</name>
<dbReference type="FunFam" id="3.10.129.10:FF:000042">
    <property type="entry name" value="MaoC domain protein dehydratase"/>
    <property type="match status" value="1"/>
</dbReference>
<keyword evidence="1" id="KW-0456">Lyase</keyword>
<dbReference type="PANTHER" id="PTHR43437">
    <property type="entry name" value="HYDROXYACYL-THIOESTER DEHYDRATASE TYPE 2, MITOCHONDRIAL-RELATED"/>
    <property type="match status" value="1"/>
</dbReference>
<proteinExistence type="predicted"/>
<dbReference type="Gene3D" id="3.10.129.10">
    <property type="entry name" value="Hotdog Thioesterase"/>
    <property type="match status" value="1"/>
</dbReference>
<dbReference type="Proteomes" id="UP000232638">
    <property type="component" value="Chromosome"/>
</dbReference>
<evidence type="ECO:0000256" key="1">
    <source>
        <dbReference type="ARBA" id="ARBA00023239"/>
    </source>
</evidence>
<dbReference type="RefSeq" id="WP_100918382.1">
    <property type="nucleotide sequence ID" value="NZ_CP020370.1"/>
</dbReference>
<evidence type="ECO:0000259" key="2">
    <source>
        <dbReference type="Pfam" id="PF01575"/>
    </source>
</evidence>
<sequence length="142" mass="15487">MSREIKVGDSATLKRTFTEADVQNFADLVDDHNRIHLDAEYAAGTPFKQRIVHGMLVGSLFSALLGERLPGHGAIYLGQNLKFKSPVYLDMEVIAKVEVTAIRQDKGIVTMATTCEDNQGKTLVTGEAVLSVPWLRTPSAGD</sequence>
<accession>A0A2K8U4X1</accession>
<dbReference type="PANTHER" id="PTHR43437:SF3">
    <property type="entry name" value="HYDROXYACYL-THIOESTER DEHYDRATASE TYPE 2, MITOCHONDRIAL"/>
    <property type="match status" value="1"/>
</dbReference>
<dbReference type="InterPro" id="IPR029069">
    <property type="entry name" value="HotDog_dom_sf"/>
</dbReference>
<dbReference type="OrthoDB" id="9774179at2"/>
<protein>
    <submittedName>
        <fullName evidence="3">Enoyl-CoA hydratase</fullName>
    </submittedName>
</protein>
<organism evidence="3 4">
    <name type="scientific">Candidatus Thiodictyon syntrophicum</name>
    <dbReference type="NCBI Taxonomy" id="1166950"/>
    <lineage>
        <taxon>Bacteria</taxon>
        <taxon>Pseudomonadati</taxon>
        <taxon>Pseudomonadota</taxon>
        <taxon>Gammaproteobacteria</taxon>
        <taxon>Chromatiales</taxon>
        <taxon>Chromatiaceae</taxon>
        <taxon>Thiodictyon</taxon>
    </lineage>
</organism>
<feature type="domain" description="MaoC-like" evidence="2">
    <location>
        <begin position="13"/>
        <end position="115"/>
    </location>
</feature>
<dbReference type="InterPro" id="IPR050965">
    <property type="entry name" value="UPF0336/Enoyl-CoA_hydratase"/>
</dbReference>
<dbReference type="EMBL" id="CP020370">
    <property type="protein sequence ID" value="AUB80585.1"/>
    <property type="molecule type" value="Genomic_DNA"/>
</dbReference>
<gene>
    <name evidence="3" type="ORF">THSYN_06220</name>
</gene>
<dbReference type="Pfam" id="PF01575">
    <property type="entry name" value="MaoC_dehydratas"/>
    <property type="match status" value="1"/>
</dbReference>
<dbReference type="CDD" id="cd03449">
    <property type="entry name" value="R_hydratase"/>
    <property type="match status" value="1"/>
</dbReference>